<evidence type="ECO:0000313" key="4">
    <source>
        <dbReference type="EMBL" id="WDF69011.1"/>
    </source>
</evidence>
<dbReference type="PANTHER" id="PTHR30273:SF2">
    <property type="entry name" value="PROTEIN FECR"/>
    <property type="match status" value="1"/>
</dbReference>
<sequence length="322" mass="37200">MKFKKLKQLLNHFDSDKLSAAERRVIDIWYASFSQKKTAIPMLDDARQKEALRRRIWEQLPLNQIPTTFYQRHKKWLYSVAAAAVLLLVGVWFYRQHEAVDATKSLVTVKQEPYRSRTGDQERKQIMLPDSSQVWLNANSEIVIAGDYGKGSRRVQLDGEAFFDIKPDSSSPFVVETDPLDIEVLGTAFNVSTYRKLARAQVVVDHGTVAVRDRNHKLLEKLTKGQSLHYHIADQKVTLGQVREVATWRKGSIKLEQATFDELAQAVKNVYGIQLRSERTGPKSYSYNLHVHSDRSLEQTMAIITRMHRLNYRRENNAIILY</sequence>
<feature type="transmembrane region" description="Helical" evidence="1">
    <location>
        <begin position="76"/>
        <end position="94"/>
    </location>
</feature>
<dbReference type="InterPro" id="IPR032508">
    <property type="entry name" value="FecR_C"/>
</dbReference>
<dbReference type="RefSeq" id="WP_274267739.1">
    <property type="nucleotide sequence ID" value="NZ_CP117880.1"/>
</dbReference>
<keyword evidence="1" id="KW-0812">Transmembrane</keyword>
<dbReference type="InterPro" id="IPR006860">
    <property type="entry name" value="FecR"/>
</dbReference>
<dbReference type="PANTHER" id="PTHR30273">
    <property type="entry name" value="PERIPLASMIC SIGNAL SENSOR AND SIGMA FACTOR ACTIVATOR FECR-RELATED"/>
    <property type="match status" value="1"/>
</dbReference>
<dbReference type="PIRSF" id="PIRSF018266">
    <property type="entry name" value="FecR"/>
    <property type="match status" value="1"/>
</dbReference>
<dbReference type="InterPro" id="IPR012373">
    <property type="entry name" value="Ferrdict_sens_TM"/>
</dbReference>
<dbReference type="Gene3D" id="2.60.120.1440">
    <property type="match status" value="1"/>
</dbReference>
<keyword evidence="5" id="KW-1185">Reference proteome</keyword>
<evidence type="ECO:0000256" key="1">
    <source>
        <dbReference type="SAM" id="Phobius"/>
    </source>
</evidence>
<accession>A0ABY7WKM5</accession>
<protein>
    <submittedName>
        <fullName evidence="4">FecR domain-containing protein</fullName>
    </submittedName>
</protein>
<dbReference type="EMBL" id="CP117880">
    <property type="protein sequence ID" value="WDF69011.1"/>
    <property type="molecule type" value="Genomic_DNA"/>
</dbReference>
<proteinExistence type="predicted"/>
<evidence type="ECO:0000259" key="3">
    <source>
        <dbReference type="Pfam" id="PF16344"/>
    </source>
</evidence>
<gene>
    <name evidence="4" type="ORF">PQ465_01225</name>
</gene>
<feature type="domain" description="FecR protein" evidence="2">
    <location>
        <begin position="116"/>
        <end position="209"/>
    </location>
</feature>
<evidence type="ECO:0000313" key="5">
    <source>
        <dbReference type="Proteomes" id="UP001221558"/>
    </source>
</evidence>
<dbReference type="Pfam" id="PF04773">
    <property type="entry name" value="FecR"/>
    <property type="match status" value="1"/>
</dbReference>
<keyword evidence="1" id="KW-1133">Transmembrane helix</keyword>
<evidence type="ECO:0000259" key="2">
    <source>
        <dbReference type="Pfam" id="PF04773"/>
    </source>
</evidence>
<dbReference type="Pfam" id="PF16344">
    <property type="entry name" value="FecR_C"/>
    <property type="match status" value="1"/>
</dbReference>
<name>A0ABY7WKM5_9SPHI</name>
<dbReference type="Proteomes" id="UP001221558">
    <property type="component" value="Chromosome"/>
</dbReference>
<reference evidence="4 5" key="1">
    <citation type="submission" date="2023-02" db="EMBL/GenBank/DDBJ databases">
        <title>Genome sequence of Sphingobacterium sp. KACC 22765.</title>
        <authorList>
            <person name="Kim S."/>
            <person name="Heo J."/>
            <person name="Kwon S.-W."/>
        </authorList>
    </citation>
    <scope>NUCLEOTIDE SEQUENCE [LARGE SCALE GENOMIC DNA]</scope>
    <source>
        <strain evidence="4 5">KACC 22765</strain>
    </source>
</reference>
<dbReference type="Gene3D" id="3.55.50.30">
    <property type="match status" value="1"/>
</dbReference>
<feature type="domain" description="Protein FecR C-terminal" evidence="3">
    <location>
        <begin position="255"/>
        <end position="321"/>
    </location>
</feature>
<keyword evidence="1" id="KW-0472">Membrane</keyword>
<organism evidence="4 5">
    <name type="scientific">Sphingobacterium oryzagri</name>
    <dbReference type="NCBI Taxonomy" id="3025669"/>
    <lineage>
        <taxon>Bacteria</taxon>
        <taxon>Pseudomonadati</taxon>
        <taxon>Bacteroidota</taxon>
        <taxon>Sphingobacteriia</taxon>
        <taxon>Sphingobacteriales</taxon>
        <taxon>Sphingobacteriaceae</taxon>
        <taxon>Sphingobacterium</taxon>
    </lineage>
</organism>